<accession>A0A0G4FCN0</accession>
<dbReference type="Proteomes" id="UP000041254">
    <property type="component" value="Unassembled WGS sequence"/>
</dbReference>
<evidence type="ECO:0000313" key="2">
    <source>
        <dbReference type="Proteomes" id="UP000041254"/>
    </source>
</evidence>
<dbReference type="InParanoid" id="A0A0G4FCN0"/>
<dbReference type="VEuPathDB" id="CryptoDB:Vbra_15081"/>
<proteinExistence type="predicted"/>
<dbReference type="PhylomeDB" id="A0A0G4FCN0"/>
<reference evidence="1 2" key="1">
    <citation type="submission" date="2014-11" db="EMBL/GenBank/DDBJ databases">
        <authorList>
            <person name="Zhu J."/>
            <person name="Qi W."/>
            <person name="Song R."/>
        </authorList>
    </citation>
    <scope>NUCLEOTIDE SEQUENCE [LARGE SCALE GENOMIC DNA]</scope>
</reference>
<keyword evidence="2" id="KW-1185">Reference proteome</keyword>
<organism evidence="1 2">
    <name type="scientific">Vitrella brassicaformis (strain CCMP3155)</name>
    <dbReference type="NCBI Taxonomy" id="1169540"/>
    <lineage>
        <taxon>Eukaryota</taxon>
        <taxon>Sar</taxon>
        <taxon>Alveolata</taxon>
        <taxon>Colpodellida</taxon>
        <taxon>Vitrellaceae</taxon>
        <taxon>Vitrella</taxon>
    </lineage>
</organism>
<protein>
    <submittedName>
        <fullName evidence="1">Uncharacterized protein</fullName>
    </submittedName>
</protein>
<name>A0A0G4FCN0_VITBC</name>
<evidence type="ECO:0000313" key="1">
    <source>
        <dbReference type="EMBL" id="CEM10918.1"/>
    </source>
</evidence>
<sequence>METGRCQPDTPFSTSRCKWRRRCRVCRSFCVWRATSAKRRSKGERSIPVGQAKETGDQVAVGHSCAGDALLAHQTAGQHIGLFDLLPDVERDVFFALLGPDGLARLRRTCTLGSQRVSEAYVKTQIDALLVDKGLQDILSYDLPSVGHLLRLLHIIQQSGEWAAMVAIIRVAVHQGRGGGQLPIELGEADVEALDGRAVFEGRCEALRQLSLIGRHIGLPLWLVNSEEVLGCRSYGREFASVRDGVLDRMGRGGSEVARQYVYQGNDATRLNRLRQLATQELPIWNCHTISTCLAPEGFYRMIVLHGDQPDDRFTAHIDIFSCHIDAHAFLHTTERPVDGRKGAVRFPETVRVVHEVMGADAQVAFGNQLAVEVD</sequence>
<dbReference type="AlphaFoldDB" id="A0A0G4FCN0"/>
<dbReference type="EMBL" id="CDMY01000406">
    <property type="protein sequence ID" value="CEM10918.1"/>
    <property type="molecule type" value="Genomic_DNA"/>
</dbReference>
<gene>
    <name evidence="1" type="ORF">Vbra_15081</name>
</gene>